<dbReference type="InterPro" id="IPR024079">
    <property type="entry name" value="MetalloPept_cat_dom_sf"/>
</dbReference>
<dbReference type="AlphaFoldDB" id="A0A136PPE6"/>
<dbReference type="GO" id="GO:0004222">
    <property type="term" value="F:metalloendopeptidase activity"/>
    <property type="evidence" value="ECO:0007669"/>
    <property type="project" value="InterPro"/>
</dbReference>
<dbReference type="Pfam" id="PF00089">
    <property type="entry name" value="Trypsin"/>
    <property type="match status" value="1"/>
</dbReference>
<proteinExistence type="inferred from homology"/>
<evidence type="ECO:0000256" key="7">
    <source>
        <dbReference type="ARBA" id="ARBA00023157"/>
    </source>
</evidence>
<accession>A0A136PPE6</accession>
<evidence type="ECO:0000256" key="1">
    <source>
        <dbReference type="ARBA" id="ARBA00000612"/>
    </source>
</evidence>
<feature type="chain" id="PRO_5039222274" description="Extracellular small neutral protease" evidence="9">
    <location>
        <begin position="26"/>
        <end position="399"/>
    </location>
</feature>
<dbReference type="PROSITE" id="PS51318">
    <property type="entry name" value="TAT"/>
    <property type="match status" value="1"/>
</dbReference>
<reference evidence="11 12" key="1">
    <citation type="submission" date="2016-01" db="EMBL/GenBank/DDBJ databases">
        <title>Whole genome sequence and analysis of Micromonospora rosaria DSM 803, which can produce antibacterial substance rosamicin.</title>
        <authorList>
            <person name="Yang H."/>
            <person name="He X."/>
            <person name="Zhu D."/>
        </authorList>
    </citation>
    <scope>NUCLEOTIDE SEQUENCE [LARGE SCALE GENOMIC DNA]</scope>
    <source>
        <strain evidence="11 12">DSM 803</strain>
    </source>
</reference>
<dbReference type="GO" id="GO:0006508">
    <property type="term" value="P:proteolysis"/>
    <property type="evidence" value="ECO:0007669"/>
    <property type="project" value="InterPro"/>
</dbReference>
<feature type="signal peptide" evidence="9">
    <location>
        <begin position="1"/>
        <end position="25"/>
    </location>
</feature>
<feature type="domain" description="Peptidase S1" evidence="10">
    <location>
        <begin position="190"/>
        <end position="394"/>
    </location>
</feature>
<comment type="catalytic activity">
    <reaction evidence="1">
        <text>Hydrolyzes proteins with a preference for Tyr or Phe in the P1' position. Has no action on amino-acid p-nitroanilides.</text>
        <dbReference type="EC" id="3.4.24.77"/>
    </reaction>
</comment>
<protein>
    <recommendedName>
        <fullName evidence="4">Extracellular small neutral protease</fullName>
        <ecNumber evidence="3">3.4.24.77</ecNumber>
    </recommendedName>
    <alternativeName>
        <fullName evidence="8">Snapalysin</fullName>
    </alternativeName>
</protein>
<sequence length="399" mass="41130">MVRRHLLRAATAVVAAVLAATGLQAVTAATASAAVRTVYYDASRAGEFRTNFDAAARIWNSSVSNVQLVARTPGNVTVYVDSGWPRAQVTGLGSGRVWMGWQAVDQGYDRTRIATHEFGHILGLPDRRTGLCTDLMSGSSAPVSCRNANPSAAEAAQVDRLFGGAALAEIAPQGYTWSNSDPGDVATPMVVGGRPASENYPFMVYVSGCTGSLIKANWAVTAKHCGTPASVRVGSTNRSSGGTVVSVTRAVNHPTIDVKLLQLGSSVSYAPAPIPTTSGAVGTATRIIGWGQTCAPRGCGSAPLVANELDTSIVADTRCLGINGPYEICTNNTNGNSGACYGDSGGPQVRQINGVWNLIGATSRAGNNNSTCATGPSIYGDLPSIRSWINTQVGGLPAA</sequence>
<keyword evidence="9" id="KW-0732">Signal</keyword>
<dbReference type="Pfam" id="PF02031">
    <property type="entry name" value="Peptidase_M7"/>
    <property type="match status" value="1"/>
</dbReference>
<keyword evidence="12" id="KW-1185">Reference proteome</keyword>
<evidence type="ECO:0000256" key="4">
    <source>
        <dbReference type="ARBA" id="ARBA00019129"/>
    </source>
</evidence>
<keyword evidence="6" id="KW-0378">Hydrolase</keyword>
<gene>
    <name evidence="11" type="ORF">AWW66_19380</name>
</gene>
<dbReference type="InterPro" id="IPR000013">
    <property type="entry name" value="Peptidase_M7"/>
</dbReference>
<dbReference type="PANTHER" id="PTHR24276:SF98">
    <property type="entry name" value="FI18310P1-RELATED"/>
    <property type="match status" value="1"/>
</dbReference>
<dbReference type="EMBL" id="LRQV01000075">
    <property type="protein sequence ID" value="KXK60339.1"/>
    <property type="molecule type" value="Genomic_DNA"/>
</dbReference>
<dbReference type="InterPro" id="IPR009003">
    <property type="entry name" value="Peptidase_S1_PA"/>
</dbReference>
<dbReference type="SMART" id="SM00020">
    <property type="entry name" value="Tryp_SPc"/>
    <property type="match status" value="1"/>
</dbReference>
<keyword evidence="5" id="KW-0479">Metal-binding</keyword>
<dbReference type="RefSeq" id="WP_067368322.1">
    <property type="nucleotide sequence ID" value="NZ_JBIUBN010000026.1"/>
</dbReference>
<keyword evidence="6" id="KW-0645">Protease</keyword>
<dbReference type="SUPFAM" id="SSF50494">
    <property type="entry name" value="Trypsin-like serine proteases"/>
    <property type="match status" value="1"/>
</dbReference>
<organism evidence="11 12">
    <name type="scientific">Micromonospora rosaria</name>
    <dbReference type="NCBI Taxonomy" id="47874"/>
    <lineage>
        <taxon>Bacteria</taxon>
        <taxon>Bacillati</taxon>
        <taxon>Actinomycetota</taxon>
        <taxon>Actinomycetes</taxon>
        <taxon>Micromonosporales</taxon>
        <taxon>Micromonosporaceae</taxon>
        <taxon>Micromonospora</taxon>
    </lineage>
</organism>
<evidence type="ECO:0000313" key="12">
    <source>
        <dbReference type="Proteomes" id="UP000070620"/>
    </source>
</evidence>
<evidence type="ECO:0000256" key="9">
    <source>
        <dbReference type="SAM" id="SignalP"/>
    </source>
</evidence>
<dbReference type="SUPFAM" id="SSF55486">
    <property type="entry name" value="Metalloproteases ('zincins'), catalytic domain"/>
    <property type="match status" value="1"/>
</dbReference>
<keyword evidence="6" id="KW-0482">Metalloprotease</keyword>
<name>A0A136PPE6_9ACTN</name>
<dbReference type="OrthoDB" id="3657335at2"/>
<dbReference type="PRINTS" id="PR00787">
    <property type="entry name" value="NEUTRALPTASE"/>
</dbReference>
<dbReference type="InterPro" id="IPR050430">
    <property type="entry name" value="Peptidase_S1"/>
</dbReference>
<dbReference type="InterPro" id="IPR006311">
    <property type="entry name" value="TAT_signal"/>
</dbReference>
<evidence type="ECO:0000256" key="5">
    <source>
        <dbReference type="ARBA" id="ARBA00022723"/>
    </source>
</evidence>
<dbReference type="InterPro" id="IPR043504">
    <property type="entry name" value="Peptidase_S1_PA_chymotrypsin"/>
</dbReference>
<evidence type="ECO:0000313" key="11">
    <source>
        <dbReference type="EMBL" id="KXK60339.1"/>
    </source>
</evidence>
<dbReference type="EC" id="3.4.24.77" evidence="3"/>
<dbReference type="GO" id="GO:0008270">
    <property type="term" value="F:zinc ion binding"/>
    <property type="evidence" value="ECO:0007669"/>
    <property type="project" value="InterPro"/>
</dbReference>
<evidence type="ECO:0000259" key="10">
    <source>
        <dbReference type="PROSITE" id="PS50240"/>
    </source>
</evidence>
<dbReference type="GO" id="GO:0005576">
    <property type="term" value="C:extracellular region"/>
    <property type="evidence" value="ECO:0007669"/>
    <property type="project" value="InterPro"/>
</dbReference>
<dbReference type="PROSITE" id="PS50240">
    <property type="entry name" value="TRYPSIN_DOM"/>
    <property type="match status" value="1"/>
</dbReference>
<dbReference type="Gene3D" id="2.40.10.10">
    <property type="entry name" value="Trypsin-like serine proteases"/>
    <property type="match status" value="1"/>
</dbReference>
<dbReference type="GO" id="GO:0004252">
    <property type="term" value="F:serine-type endopeptidase activity"/>
    <property type="evidence" value="ECO:0007669"/>
    <property type="project" value="InterPro"/>
</dbReference>
<evidence type="ECO:0000256" key="6">
    <source>
        <dbReference type="ARBA" id="ARBA00023049"/>
    </source>
</evidence>
<comment type="similarity">
    <text evidence="2">Belongs to the peptidase M7 family.</text>
</comment>
<dbReference type="Proteomes" id="UP000070620">
    <property type="component" value="Unassembled WGS sequence"/>
</dbReference>
<keyword evidence="7" id="KW-1015">Disulfide bond</keyword>
<evidence type="ECO:0000256" key="3">
    <source>
        <dbReference type="ARBA" id="ARBA00012325"/>
    </source>
</evidence>
<dbReference type="InterPro" id="IPR001254">
    <property type="entry name" value="Trypsin_dom"/>
</dbReference>
<dbReference type="PANTHER" id="PTHR24276">
    <property type="entry name" value="POLYSERASE-RELATED"/>
    <property type="match status" value="1"/>
</dbReference>
<comment type="caution">
    <text evidence="11">The sequence shown here is derived from an EMBL/GenBank/DDBJ whole genome shotgun (WGS) entry which is preliminary data.</text>
</comment>
<dbReference type="Gene3D" id="3.40.390.10">
    <property type="entry name" value="Collagenase (Catalytic Domain)"/>
    <property type="match status" value="1"/>
</dbReference>
<evidence type="ECO:0000256" key="2">
    <source>
        <dbReference type="ARBA" id="ARBA00006571"/>
    </source>
</evidence>
<evidence type="ECO:0000256" key="8">
    <source>
        <dbReference type="ARBA" id="ARBA00029927"/>
    </source>
</evidence>